<comment type="caution">
    <text evidence="1">The sequence shown here is derived from an EMBL/GenBank/DDBJ whole genome shotgun (WGS) entry which is preliminary data.</text>
</comment>
<keyword evidence="2" id="KW-1185">Reference proteome</keyword>
<protein>
    <submittedName>
        <fullName evidence="1">Unnamed protein product</fullName>
    </submittedName>
</protein>
<organism evidence="1 2">
    <name type="scientific">Candida boidinii</name>
    <name type="common">Yeast</name>
    <dbReference type="NCBI Taxonomy" id="5477"/>
    <lineage>
        <taxon>Eukaryota</taxon>
        <taxon>Fungi</taxon>
        <taxon>Dikarya</taxon>
        <taxon>Ascomycota</taxon>
        <taxon>Saccharomycotina</taxon>
        <taxon>Pichiomycetes</taxon>
        <taxon>Pichiales</taxon>
        <taxon>Pichiaceae</taxon>
        <taxon>Ogataea</taxon>
        <taxon>Ogataea/Candida clade</taxon>
    </lineage>
</organism>
<name>A0ACB5TM93_CANBO</name>
<dbReference type="Proteomes" id="UP001165101">
    <property type="component" value="Unassembled WGS sequence"/>
</dbReference>
<sequence>MSFLQGLSTRGFRRNVENSPTPIPQGQNGLQFNSKLNLHQLSENQQQSQQQQGQQGQQSQSQQVASHKEIRNFAESTFGSGSALAQAVKLPKGEDSNEWLAVHVVDFYNQINMLYGTITEFCSPNSCPRMIATQEYEYLWQDPTNRLQKQPVSMSAPGYVEALMIWIQSFLDDDSIFPTKMGVPFPPQFPTLVKTIMKRLFRVYAHIYCHHFDEITELNLQTHLNTSLKHFVLFCREFNLLSQKDYGPLSDLVSRMIDDSTNQSKN</sequence>
<evidence type="ECO:0000313" key="1">
    <source>
        <dbReference type="EMBL" id="GME91021.1"/>
    </source>
</evidence>
<evidence type="ECO:0000313" key="2">
    <source>
        <dbReference type="Proteomes" id="UP001165101"/>
    </source>
</evidence>
<accession>A0ACB5TM93</accession>
<proteinExistence type="predicted"/>
<gene>
    <name evidence="1" type="ORF">Cboi01_000211500</name>
</gene>
<reference evidence="1" key="1">
    <citation type="submission" date="2023-04" db="EMBL/GenBank/DDBJ databases">
        <title>Candida boidinii NBRC 1967.</title>
        <authorList>
            <person name="Ichikawa N."/>
            <person name="Sato H."/>
            <person name="Tonouchi N."/>
        </authorList>
    </citation>
    <scope>NUCLEOTIDE SEQUENCE</scope>
    <source>
        <strain evidence="1">NBRC 1967</strain>
    </source>
</reference>
<dbReference type="EMBL" id="BSXV01000892">
    <property type="protein sequence ID" value="GME91021.1"/>
    <property type="molecule type" value="Genomic_DNA"/>
</dbReference>